<organism evidence="1 2">
    <name type="scientific">Nitratifractor salsuginis (strain DSM 16511 / JCM 12458 / E9I37-1)</name>
    <dbReference type="NCBI Taxonomy" id="749222"/>
    <lineage>
        <taxon>Bacteria</taxon>
        <taxon>Pseudomonadati</taxon>
        <taxon>Campylobacterota</taxon>
        <taxon>Epsilonproteobacteria</taxon>
        <taxon>Campylobacterales</taxon>
        <taxon>Sulfurovaceae</taxon>
        <taxon>Nitratifractor</taxon>
    </lineage>
</organism>
<reference evidence="1 2" key="1">
    <citation type="journal article" date="2011" name="Stand. Genomic Sci.">
        <title>Complete genome sequence of Nitratifractor salsuginis type strain (E9I37-1).</title>
        <authorList>
            <person name="Anderson I."/>
            <person name="Sikorski J."/>
            <person name="Zeytun A."/>
            <person name="Nolan M."/>
            <person name="Lapidus A."/>
            <person name="Lucas S."/>
            <person name="Hammon N."/>
            <person name="Deshpande S."/>
            <person name="Cheng J.F."/>
            <person name="Tapia R."/>
            <person name="Han C."/>
            <person name="Goodwin L."/>
            <person name="Pitluck S."/>
            <person name="Liolios K."/>
            <person name="Pagani I."/>
            <person name="Ivanova N."/>
            <person name="Huntemann M."/>
            <person name="Mavromatis K."/>
            <person name="Ovchinikova G."/>
            <person name="Pati A."/>
            <person name="Chen A."/>
            <person name="Palaniappan K."/>
            <person name="Land M."/>
            <person name="Hauser L."/>
            <person name="Brambilla E.M."/>
            <person name="Ngatchou-Djao O.D."/>
            <person name="Rohde M."/>
            <person name="Tindall B.J."/>
            <person name="Goker M."/>
            <person name="Detter J.C."/>
            <person name="Woyke T."/>
            <person name="Bristow J."/>
            <person name="Eisen J.A."/>
            <person name="Markowitz V."/>
            <person name="Hugenholtz P."/>
            <person name="Klenk H.P."/>
            <person name="Kyrpides N.C."/>
        </authorList>
    </citation>
    <scope>NUCLEOTIDE SEQUENCE [LARGE SCALE GENOMIC DNA]</scope>
    <source>
        <strain evidence="2">DSM 16511 / JCM 12458 / E9I37-1</strain>
    </source>
</reference>
<dbReference type="HOGENOM" id="CLU_713362_0_0_7"/>
<dbReference type="STRING" id="749222.Nitsa_0836"/>
<dbReference type="Proteomes" id="UP000008633">
    <property type="component" value="Chromosome"/>
</dbReference>
<proteinExistence type="predicted"/>
<dbReference type="KEGG" id="nsa:Nitsa_0836"/>
<dbReference type="EMBL" id="CP002452">
    <property type="protein sequence ID" value="ADV46098.1"/>
    <property type="molecule type" value="Genomic_DNA"/>
</dbReference>
<sequence>MVTLPEIDEEKIVPKEKAIAQLLLKREGSFTQIIEPTRHILNRQIIGKKGISNPVGPTIVLEMEKLLVESVETDPGEALHWLVNRQEWKRGDTRSRIEMAKFFLRLPKIRELELFYWRNWQEILDASSFERGIVAALEQITAGRKEKSIRRVLFQSYENSIRQKSYDPRPDWIFCRHIKDPNHLKKLIGMDTRVKSRLFDDLLFDEAEELTEKILDLYGERGSARFWLSVEGGHLDNRYIRDIHRLLRVMGRNQRMHRDFRRPAACIEKLHNELVRISGAFQRKKEWAISFEYAPEVLRLEKNIGDFQLRLPKSGEELARWGAWLENCLVSYILEVASGKSVILGVFENDELRYALELAEGKIVQFSGLRNSRVPFEIKKVIENYLN</sequence>
<gene>
    <name evidence="1" type="ordered locus">Nitsa_0836</name>
</gene>
<evidence type="ECO:0000313" key="2">
    <source>
        <dbReference type="Proteomes" id="UP000008633"/>
    </source>
</evidence>
<dbReference type="AlphaFoldDB" id="E6X2N2"/>
<name>E6X2N2_NITSE</name>
<protein>
    <submittedName>
        <fullName evidence="1">Uncharacterized protein</fullName>
    </submittedName>
</protein>
<accession>E6X2N2</accession>
<evidence type="ECO:0000313" key="1">
    <source>
        <dbReference type="EMBL" id="ADV46098.1"/>
    </source>
</evidence>
<dbReference type="eggNOG" id="ENOG5030VH1">
    <property type="taxonomic scope" value="Bacteria"/>
</dbReference>
<dbReference type="Pfam" id="PF14284">
    <property type="entry name" value="PcfJ"/>
    <property type="match status" value="1"/>
</dbReference>
<reference evidence="2" key="2">
    <citation type="submission" date="2011-01" db="EMBL/GenBank/DDBJ databases">
        <title>The complete genome of Nitratifractor salsuginis DSM 16511.</title>
        <authorList>
            <consortium name="US DOE Joint Genome Institute (JGI-PGF)"/>
            <person name="Lucas S."/>
            <person name="Copeland A."/>
            <person name="Lapidus A."/>
            <person name="Bruce D."/>
            <person name="Goodwin L."/>
            <person name="Pitluck S."/>
            <person name="Kyrpides N."/>
            <person name="Mavromatis K."/>
            <person name="Ivanova N."/>
            <person name="Mikhailova N."/>
            <person name="Zeytun A."/>
            <person name="Detter J.C."/>
            <person name="Tapia R."/>
            <person name="Han C."/>
            <person name="Land M."/>
            <person name="Hauser L."/>
            <person name="Markowitz V."/>
            <person name="Cheng J.-F."/>
            <person name="Hugenholtz P."/>
            <person name="Woyke T."/>
            <person name="Wu D."/>
            <person name="Tindall B."/>
            <person name="Schuetze A."/>
            <person name="Brambilla E."/>
            <person name="Klenk H.-P."/>
            <person name="Eisen J.A."/>
        </authorList>
    </citation>
    <scope>NUCLEOTIDE SEQUENCE [LARGE SCALE GENOMIC DNA]</scope>
    <source>
        <strain evidence="2">DSM 16511 / JCM 12458 / E9I37-1</strain>
    </source>
</reference>
<keyword evidence="2" id="KW-1185">Reference proteome</keyword>
<dbReference type="InterPro" id="IPR025586">
    <property type="entry name" value="PcfJ"/>
</dbReference>